<sequence length="184" mass="21358">MSMGNIMQSLSSRRSCINYLDDRIQGYLLFATLMLDMLLLVIAIVILYFHLSQAIEEQMFRVHFGPQEGLPVLVKGLLQIAPFVVLAKIMIALIVKWLWSDYIARIVSYLKATFYAITLLDLRLRQAPQANHEVLDKAEYWLQEEHQRCTRLGRLLEDLDVDKDEKEVAMLLQKMRKYLPSGEA</sequence>
<accession>A0A3B1BEE3</accession>
<evidence type="ECO:0000313" key="2">
    <source>
        <dbReference type="EMBL" id="VAX10254.1"/>
    </source>
</evidence>
<keyword evidence="1" id="KW-1133">Transmembrane helix</keyword>
<keyword evidence="1" id="KW-0812">Transmembrane</keyword>
<name>A0A3B1BEE3_9ZZZZ</name>
<protein>
    <submittedName>
        <fullName evidence="2">Uncharacterized protein</fullName>
    </submittedName>
</protein>
<feature type="transmembrane region" description="Helical" evidence="1">
    <location>
        <begin position="27"/>
        <end position="51"/>
    </location>
</feature>
<reference evidence="2" key="1">
    <citation type="submission" date="2018-06" db="EMBL/GenBank/DDBJ databases">
        <authorList>
            <person name="Zhirakovskaya E."/>
        </authorList>
    </citation>
    <scope>NUCLEOTIDE SEQUENCE</scope>
</reference>
<dbReference type="EMBL" id="UOFX01000069">
    <property type="protein sequence ID" value="VAX10254.1"/>
    <property type="molecule type" value="Genomic_DNA"/>
</dbReference>
<dbReference type="AlphaFoldDB" id="A0A3B1BEE3"/>
<keyword evidence="1" id="KW-0472">Membrane</keyword>
<feature type="transmembrane region" description="Helical" evidence="1">
    <location>
        <begin position="72"/>
        <end position="96"/>
    </location>
</feature>
<organism evidence="2">
    <name type="scientific">hydrothermal vent metagenome</name>
    <dbReference type="NCBI Taxonomy" id="652676"/>
    <lineage>
        <taxon>unclassified sequences</taxon>
        <taxon>metagenomes</taxon>
        <taxon>ecological metagenomes</taxon>
    </lineage>
</organism>
<evidence type="ECO:0000256" key="1">
    <source>
        <dbReference type="SAM" id="Phobius"/>
    </source>
</evidence>
<gene>
    <name evidence="2" type="ORF">MNBD_GAMMA26-2607</name>
</gene>
<proteinExistence type="predicted"/>